<dbReference type="InterPro" id="IPR017111">
    <property type="entry name" value="Set1_fungi"/>
</dbReference>
<evidence type="ECO:0000256" key="4">
    <source>
        <dbReference type="ARBA" id="ARBA00015839"/>
    </source>
</evidence>
<dbReference type="EMBL" id="CP014585">
    <property type="protein sequence ID" value="ANZ75301.1"/>
    <property type="molecule type" value="Genomic_DNA"/>
</dbReference>
<keyword evidence="19" id="KW-1185">Reference proteome</keyword>
<dbReference type="GO" id="GO:0003676">
    <property type="term" value="F:nucleic acid binding"/>
    <property type="evidence" value="ECO:0007669"/>
    <property type="project" value="InterPro"/>
</dbReference>
<keyword evidence="6 14" id="KW-0489">Methyltransferase</keyword>
<organism evidence="18 19">
    <name type="scientific">Komagataella pastoris</name>
    <name type="common">Yeast</name>
    <name type="synonym">Pichia pastoris</name>
    <dbReference type="NCBI Taxonomy" id="4922"/>
    <lineage>
        <taxon>Eukaryota</taxon>
        <taxon>Fungi</taxon>
        <taxon>Dikarya</taxon>
        <taxon>Ascomycota</taxon>
        <taxon>Saccharomycotina</taxon>
        <taxon>Pichiomycetes</taxon>
        <taxon>Pichiales</taxon>
        <taxon>Pichiaceae</taxon>
        <taxon>Komagataella</taxon>
    </lineage>
</organism>
<comment type="subcellular location">
    <subcellularLocation>
        <location evidence="2">Chromosome</location>
    </subcellularLocation>
    <subcellularLocation>
        <location evidence="1 14">Nucleus</location>
    </subcellularLocation>
</comment>
<feature type="domain" description="SET" evidence="16">
    <location>
        <begin position="877"/>
        <end position="994"/>
    </location>
</feature>
<feature type="compositionally biased region" description="Basic and acidic residues" evidence="15">
    <location>
        <begin position="667"/>
        <end position="685"/>
    </location>
</feature>
<keyword evidence="10 14" id="KW-0539">Nucleus</keyword>
<comment type="catalytic activity">
    <reaction evidence="11 14">
        <text>L-lysyl(4)-[histone H3] + 3 S-adenosyl-L-methionine = N(6),N(6),N(6)-trimethyl-L-lysyl(4)-[histone H3] + 3 S-adenosyl-L-homocysteine + 3 H(+)</text>
        <dbReference type="Rhea" id="RHEA:60260"/>
        <dbReference type="Rhea" id="RHEA-COMP:15537"/>
        <dbReference type="Rhea" id="RHEA-COMP:15547"/>
        <dbReference type="ChEBI" id="CHEBI:15378"/>
        <dbReference type="ChEBI" id="CHEBI:29969"/>
        <dbReference type="ChEBI" id="CHEBI:57856"/>
        <dbReference type="ChEBI" id="CHEBI:59789"/>
        <dbReference type="ChEBI" id="CHEBI:61961"/>
        <dbReference type="EC" id="2.1.1.354"/>
    </reaction>
</comment>
<dbReference type="CDD" id="cd12302">
    <property type="entry name" value="RRM_scSet1p_like"/>
    <property type="match status" value="1"/>
</dbReference>
<reference evidence="18 19" key="1">
    <citation type="submission" date="2016-02" db="EMBL/GenBank/DDBJ databases">
        <title>Comparative genomic and transcriptomic foundation for Pichia pastoris.</title>
        <authorList>
            <person name="Love K.R."/>
            <person name="Shah K.A."/>
            <person name="Whittaker C.A."/>
            <person name="Wu J."/>
            <person name="Bartlett M.C."/>
            <person name="Ma D."/>
            <person name="Leeson R.L."/>
            <person name="Priest M."/>
            <person name="Young S.K."/>
            <person name="Love J.C."/>
        </authorList>
    </citation>
    <scope>NUCLEOTIDE SEQUENCE [LARGE SCALE GENOMIC DNA]</scope>
    <source>
        <strain evidence="18 19">ATCC 28485</strain>
    </source>
</reference>
<dbReference type="EC" id="2.1.1.354" evidence="3 14"/>
<dbReference type="InterPro" id="IPR012677">
    <property type="entry name" value="Nucleotide-bd_a/b_plait_sf"/>
</dbReference>
<comment type="catalytic activity">
    <reaction evidence="13">
        <text>N(6),N(6)-dimethyl-L-lysyl(4)-[histone H3] + S-adenosyl-L-methionine = N(6),N(6),N(6)-trimethyl-L-lysyl(4)-[histone H3] + S-adenosyl-L-homocysteine + H(+)</text>
        <dbReference type="Rhea" id="RHEA:60272"/>
        <dbReference type="Rhea" id="RHEA-COMP:15537"/>
        <dbReference type="Rhea" id="RHEA-COMP:15540"/>
        <dbReference type="ChEBI" id="CHEBI:15378"/>
        <dbReference type="ChEBI" id="CHEBI:57856"/>
        <dbReference type="ChEBI" id="CHEBI:59789"/>
        <dbReference type="ChEBI" id="CHEBI:61961"/>
        <dbReference type="ChEBI" id="CHEBI:61976"/>
    </reaction>
</comment>
<keyword evidence="9 14" id="KW-0156">Chromatin regulator</keyword>
<accession>A0A1B2JBF1</accession>
<dbReference type="PROSITE" id="PS50280">
    <property type="entry name" value="SET"/>
    <property type="match status" value="1"/>
</dbReference>
<feature type="compositionally biased region" description="Basic residues" evidence="15">
    <location>
        <begin position="592"/>
        <end position="607"/>
    </location>
</feature>
<evidence type="ECO:0000256" key="11">
    <source>
        <dbReference type="ARBA" id="ARBA00047571"/>
    </source>
</evidence>
<dbReference type="SUPFAM" id="SSF54928">
    <property type="entry name" value="RNA-binding domain, RBD"/>
    <property type="match status" value="1"/>
</dbReference>
<evidence type="ECO:0000256" key="12">
    <source>
        <dbReference type="ARBA" id="ARBA00047583"/>
    </source>
</evidence>
<comment type="function">
    <text evidence="14">Catalytic component of the COMPASS (Set1C) complex that specifically mono-, di- and trimethylates histone H3 to form H3K4me1/2/3. COMPASS recognizes ubiquitinated H2B on one face of the nucleosome which stimulates the methylation of H3 on the opposing face.</text>
</comment>
<evidence type="ECO:0000256" key="3">
    <source>
        <dbReference type="ARBA" id="ARBA00012182"/>
    </source>
</evidence>
<dbReference type="OrthoDB" id="308383at2759"/>
<dbReference type="PANTHER" id="PTHR45814">
    <property type="entry name" value="HISTONE-LYSINE N-METHYLTRANSFERASE SETD1"/>
    <property type="match status" value="1"/>
</dbReference>
<dbReference type="InterPro" id="IPR024636">
    <property type="entry name" value="SET_assoc"/>
</dbReference>
<dbReference type="InterPro" id="IPR044570">
    <property type="entry name" value="Set1-like"/>
</dbReference>
<dbReference type="AlphaFoldDB" id="A0A1B2JBF1"/>
<dbReference type="InterPro" id="IPR035979">
    <property type="entry name" value="RBD_domain_sf"/>
</dbReference>
<evidence type="ECO:0000313" key="18">
    <source>
        <dbReference type="EMBL" id="ANZ75301.1"/>
    </source>
</evidence>
<feature type="compositionally biased region" description="Polar residues" evidence="15">
    <location>
        <begin position="830"/>
        <end position="839"/>
    </location>
</feature>
<feature type="compositionally biased region" description="Polar residues" evidence="15">
    <location>
        <begin position="15"/>
        <end position="25"/>
    </location>
</feature>
<proteinExistence type="predicted"/>
<dbReference type="InterPro" id="IPR048669">
    <property type="entry name" value="SET1_RBD"/>
</dbReference>
<feature type="region of interest" description="Disordered" evidence="15">
    <location>
        <begin position="303"/>
        <end position="328"/>
    </location>
</feature>
<feature type="compositionally biased region" description="Polar residues" evidence="15">
    <location>
        <begin position="61"/>
        <end position="72"/>
    </location>
</feature>
<evidence type="ECO:0000256" key="7">
    <source>
        <dbReference type="ARBA" id="ARBA00022679"/>
    </source>
</evidence>
<comment type="subunit">
    <text evidence="14">Component of the COMPASS (Set1C) complex.</text>
</comment>
<dbReference type="Pfam" id="PF21569">
    <property type="entry name" value="SET1_RBD"/>
    <property type="match status" value="1"/>
</dbReference>
<keyword evidence="5 14" id="KW-0158">Chromosome</keyword>
<dbReference type="Gene3D" id="2.170.270.10">
    <property type="entry name" value="SET domain"/>
    <property type="match status" value="1"/>
</dbReference>
<dbReference type="Proteomes" id="UP000094565">
    <property type="component" value="Chromosome 2"/>
</dbReference>
<dbReference type="Pfam" id="PF11764">
    <property type="entry name" value="N-SET"/>
    <property type="match status" value="1"/>
</dbReference>
<dbReference type="Gene3D" id="3.30.70.330">
    <property type="match status" value="1"/>
</dbReference>
<evidence type="ECO:0000256" key="13">
    <source>
        <dbReference type="ARBA" id="ARBA00049129"/>
    </source>
</evidence>
<feature type="region of interest" description="Disordered" evidence="15">
    <location>
        <begin position="811"/>
        <end position="839"/>
    </location>
</feature>
<dbReference type="GO" id="GO:0005694">
    <property type="term" value="C:chromosome"/>
    <property type="evidence" value="ECO:0007669"/>
    <property type="project" value="UniProtKB-SubCell"/>
</dbReference>
<dbReference type="InterPro" id="IPR001214">
    <property type="entry name" value="SET_dom"/>
</dbReference>
<feature type="compositionally biased region" description="Basic and acidic residues" evidence="15">
    <location>
        <begin position="1"/>
        <end position="12"/>
    </location>
</feature>
<dbReference type="SMART" id="SM01291">
    <property type="entry name" value="N-SET"/>
    <property type="match status" value="1"/>
</dbReference>
<dbReference type="InterPro" id="IPR003616">
    <property type="entry name" value="Post-SET_dom"/>
</dbReference>
<dbReference type="SUPFAM" id="SSF82199">
    <property type="entry name" value="SET domain"/>
    <property type="match status" value="1"/>
</dbReference>
<evidence type="ECO:0000256" key="6">
    <source>
        <dbReference type="ARBA" id="ARBA00022603"/>
    </source>
</evidence>
<evidence type="ECO:0000256" key="10">
    <source>
        <dbReference type="ARBA" id="ARBA00023242"/>
    </source>
</evidence>
<dbReference type="GO" id="GO:0032259">
    <property type="term" value="P:methylation"/>
    <property type="evidence" value="ECO:0007669"/>
    <property type="project" value="UniProtKB-KW"/>
</dbReference>
<sequence>MSYNRSYHDGYGRGRTSNMRSSYNEYSDWDNFSREKEDPHSRRYGSRPSNYVYHNARTGADRSNGSIGNHVNRTARVPRNSPQGPKFQPIPEKYQNISYNIDMFRRQLHHVEEFVKFTNSIVSTQRNFRIVYDPEVKKDKRKGNTILIKKHEDSDPNLLIDPRKELSSYPHIQRSDGTKSAKRMFRSLLPTKHTYDSASVGPPPTTEIIIHGLSPSTAQTVLKNNYKRYGPIADCRAVVDPITAVPLGLFVLSFSGKIDEAHTSCLKALNAAKDGVRVNGGVPRTTLFSESRMNDIKHKIMKQNESKRQAEVSEQQRLEQERKLQDQRRLQYEKEQELKRQRGSLRIKKQEEDEQRTINKQLLNNTELSNIFHSAMNEESHNQTLYTKNANKGRHHRLSKVVDDAIRKRPYLFISAKFIPVRDVPAREIMNLLRNYPWKRVLTDAEGFYVVFDSIKEAETCLENEDGRKFYQRRLYMDLVIHPDFMEDKTENGIRQSISDQSTSIISSELERYLIKDIKDKIIAPTILEMLRAENFSVEIESALKKKKDQEEKLSKPHTTATMVSPVNDSFTSFKLPTLPSFRKSNNSKKVSSSRKKQKLGTRKRYHALPMTHVLNFDSEGETDEHDSGPETSNGPLMSMGPNRMLSERRQSFISDSSTSEDESEVERESEITTPEKHSGEKSNEQDMEETSDDKAELKNNWTMYDPKYRPSTSIRPVGELHDAKIIDIPQLKELIEDDEDLRLAQKLFSDINPDHSIPCVAYWIWNNLRTFKESSTLPNSLGALYSNQSGSFKSEGYTKIPDTEKSEYLPHRRKIHKPLNTVENDDEATNPNPKLQSSRVNRANNRRFAADINAQKQMLNSETDILDLNHLTKRKKPVSFARSAIHNWGLYALEPIAAKEMIIEYVGEILRQKVSEVREKKYLKSGIGSSYLFRVDEETVIDATKKGGIARFINHCCQPSCTAKIIKVEGKKRIVIYALKDIAANEELTYDYKFEREDNNEERIPCLCGVPGCKGYLN</sequence>
<feature type="region of interest" description="Disordered" evidence="15">
    <location>
        <begin position="1"/>
        <end position="91"/>
    </location>
</feature>
<evidence type="ECO:0000256" key="15">
    <source>
        <dbReference type="SAM" id="MobiDB-lite"/>
    </source>
</evidence>
<protein>
    <recommendedName>
        <fullName evidence="4 14">Histone-lysine N-methyltransferase, H3 lysine-4 specific</fullName>
        <ecNumber evidence="3 14">2.1.1.354</ecNumber>
    </recommendedName>
</protein>
<evidence type="ECO:0000259" key="16">
    <source>
        <dbReference type="PROSITE" id="PS50280"/>
    </source>
</evidence>
<keyword evidence="7 14" id="KW-0808">Transferase</keyword>
<dbReference type="InterPro" id="IPR046341">
    <property type="entry name" value="SET_dom_sf"/>
</dbReference>
<evidence type="ECO:0000313" key="19">
    <source>
        <dbReference type="Proteomes" id="UP000094565"/>
    </source>
</evidence>
<dbReference type="SMART" id="SM00508">
    <property type="entry name" value="PostSET"/>
    <property type="match status" value="1"/>
</dbReference>
<dbReference type="PROSITE" id="PS50868">
    <property type="entry name" value="POST_SET"/>
    <property type="match status" value="1"/>
</dbReference>
<dbReference type="GO" id="GO:0048188">
    <property type="term" value="C:Set1C/COMPASS complex"/>
    <property type="evidence" value="ECO:0007669"/>
    <property type="project" value="InterPro"/>
</dbReference>
<evidence type="ECO:0000256" key="14">
    <source>
        <dbReference type="PIRNR" id="PIRNR037104"/>
    </source>
</evidence>
<gene>
    <name evidence="18" type="primary">SET1</name>
    <name evidence="18" type="ORF">ATY40_BA7502261</name>
</gene>
<dbReference type="Pfam" id="PF00856">
    <property type="entry name" value="SET"/>
    <property type="match status" value="1"/>
</dbReference>
<dbReference type="PIRSF" id="PIRSF037104">
    <property type="entry name" value="Histone_H3-K4_mtfrase_Set1_fun"/>
    <property type="match status" value="1"/>
</dbReference>
<dbReference type="InterPro" id="IPR024657">
    <property type="entry name" value="COMPASS_Set1_N-SET"/>
</dbReference>
<comment type="catalytic activity">
    <reaction evidence="12">
        <text>N(6)-methyl-L-lysyl(4)-[histone H3] + S-adenosyl-L-methionine = N(6),N(6)-dimethyl-L-lysyl(4)-[histone H3] + S-adenosyl-L-homocysteine + H(+)</text>
        <dbReference type="Rhea" id="RHEA:60268"/>
        <dbReference type="Rhea" id="RHEA-COMP:15540"/>
        <dbReference type="Rhea" id="RHEA-COMP:15543"/>
        <dbReference type="ChEBI" id="CHEBI:15378"/>
        <dbReference type="ChEBI" id="CHEBI:57856"/>
        <dbReference type="ChEBI" id="CHEBI:59789"/>
        <dbReference type="ChEBI" id="CHEBI:61929"/>
        <dbReference type="ChEBI" id="CHEBI:61976"/>
    </reaction>
</comment>
<evidence type="ECO:0000256" key="8">
    <source>
        <dbReference type="ARBA" id="ARBA00022691"/>
    </source>
</evidence>
<feature type="domain" description="Post-SET" evidence="17">
    <location>
        <begin position="1003"/>
        <end position="1019"/>
    </location>
</feature>
<dbReference type="PROSITE" id="PS51572">
    <property type="entry name" value="SAM_MT43_1"/>
    <property type="match status" value="1"/>
</dbReference>
<dbReference type="GO" id="GO:0140999">
    <property type="term" value="F:histone H3K4 trimethyltransferase activity"/>
    <property type="evidence" value="ECO:0007669"/>
    <property type="project" value="UniProtKB-EC"/>
</dbReference>
<evidence type="ECO:0000256" key="1">
    <source>
        <dbReference type="ARBA" id="ARBA00004123"/>
    </source>
</evidence>
<dbReference type="Pfam" id="PF11767">
    <property type="entry name" value="SET_assoc"/>
    <property type="match status" value="1"/>
</dbReference>
<feature type="compositionally biased region" description="Low complexity" evidence="15">
    <location>
        <begin position="581"/>
        <end position="591"/>
    </location>
</feature>
<keyword evidence="8 14" id="KW-0949">S-adenosyl-L-methionine</keyword>
<evidence type="ECO:0000256" key="2">
    <source>
        <dbReference type="ARBA" id="ARBA00004286"/>
    </source>
</evidence>
<dbReference type="PANTHER" id="PTHR45814:SF2">
    <property type="entry name" value="HISTONE-LYSINE N-METHYLTRANSFERASE SETD1"/>
    <property type="match status" value="1"/>
</dbReference>
<feature type="region of interest" description="Disordered" evidence="15">
    <location>
        <begin position="576"/>
        <end position="716"/>
    </location>
</feature>
<name>A0A1B2JBF1_PICPA</name>
<evidence type="ECO:0000259" key="17">
    <source>
        <dbReference type="PROSITE" id="PS50868"/>
    </source>
</evidence>
<evidence type="ECO:0000256" key="9">
    <source>
        <dbReference type="ARBA" id="ARBA00022853"/>
    </source>
</evidence>
<feature type="compositionally biased region" description="Basic and acidic residues" evidence="15">
    <location>
        <begin position="31"/>
        <end position="41"/>
    </location>
</feature>
<dbReference type="SMART" id="SM00317">
    <property type="entry name" value="SET"/>
    <property type="match status" value="1"/>
</dbReference>
<evidence type="ECO:0000256" key="5">
    <source>
        <dbReference type="ARBA" id="ARBA00022454"/>
    </source>
</evidence>